<dbReference type="InterPro" id="IPR036271">
    <property type="entry name" value="Tet_transcr_reg_TetR-rel_C_sf"/>
</dbReference>
<dbReference type="Gene3D" id="1.10.10.60">
    <property type="entry name" value="Homeodomain-like"/>
    <property type="match status" value="1"/>
</dbReference>
<evidence type="ECO:0000313" key="7">
    <source>
        <dbReference type="Proteomes" id="UP000023785"/>
    </source>
</evidence>
<reference evidence="6 7" key="1">
    <citation type="submission" date="2013-10" db="EMBL/GenBank/DDBJ databases">
        <title>The Genome Sequence of Acinetobacter nectaris CIP 110549.</title>
        <authorList>
            <consortium name="The Broad Institute Genomics Platform"/>
            <consortium name="The Broad Institute Genome Sequencing Center for Infectious Disease"/>
            <person name="Cerqueira G."/>
            <person name="Feldgarden M."/>
            <person name="Courvalin P."/>
            <person name="Grillot-Courvalin C."/>
            <person name="Clermont D."/>
            <person name="Rocha E."/>
            <person name="Yoon E.-J."/>
            <person name="Nemec A."/>
            <person name="Young S.K."/>
            <person name="Zeng Q."/>
            <person name="Gargeya S."/>
            <person name="Fitzgerald M."/>
            <person name="Abouelleil A."/>
            <person name="Alvarado L."/>
            <person name="Berlin A.M."/>
            <person name="Chapman S.B."/>
            <person name="Gainer-Dewar J."/>
            <person name="Goldberg J."/>
            <person name="Gnerre S."/>
            <person name="Griggs A."/>
            <person name="Gujja S."/>
            <person name="Hansen M."/>
            <person name="Howarth C."/>
            <person name="Imamovic A."/>
            <person name="Ireland A."/>
            <person name="Larimer J."/>
            <person name="McCowan C."/>
            <person name="Murphy C."/>
            <person name="Pearson M."/>
            <person name="Poon T.W."/>
            <person name="Priest M."/>
            <person name="Roberts A."/>
            <person name="Saif S."/>
            <person name="Shea T."/>
            <person name="Sykes S."/>
            <person name="Wortman J."/>
            <person name="Nusbaum C."/>
            <person name="Birren B."/>
        </authorList>
    </citation>
    <scope>NUCLEOTIDE SEQUENCE [LARGE SCALE GENOMIC DNA]</scope>
    <source>
        <strain evidence="6 7">CIP 110549</strain>
    </source>
</reference>
<organism evidence="6 7">
    <name type="scientific">Acinetobacter nectaris CIP 110549</name>
    <dbReference type="NCBI Taxonomy" id="1392540"/>
    <lineage>
        <taxon>Bacteria</taxon>
        <taxon>Pseudomonadati</taxon>
        <taxon>Pseudomonadota</taxon>
        <taxon>Gammaproteobacteria</taxon>
        <taxon>Moraxellales</taxon>
        <taxon>Moraxellaceae</taxon>
        <taxon>Acinetobacter</taxon>
    </lineage>
</organism>
<dbReference type="PANTHER" id="PTHR30055:SF146">
    <property type="entry name" value="HTH-TYPE TRANSCRIPTIONAL DUAL REGULATOR CECR"/>
    <property type="match status" value="1"/>
</dbReference>
<dbReference type="InterPro" id="IPR039536">
    <property type="entry name" value="TetR_C_Proteobacteria"/>
</dbReference>
<evidence type="ECO:0000256" key="1">
    <source>
        <dbReference type="ARBA" id="ARBA00023015"/>
    </source>
</evidence>
<dbReference type="InterPro" id="IPR009057">
    <property type="entry name" value="Homeodomain-like_sf"/>
</dbReference>
<dbReference type="Pfam" id="PF14246">
    <property type="entry name" value="TetR_C_7"/>
    <property type="match status" value="1"/>
</dbReference>
<dbReference type="eggNOG" id="COG1309">
    <property type="taxonomic scope" value="Bacteria"/>
</dbReference>
<evidence type="ECO:0000256" key="2">
    <source>
        <dbReference type="ARBA" id="ARBA00023125"/>
    </source>
</evidence>
<evidence type="ECO:0000256" key="3">
    <source>
        <dbReference type="ARBA" id="ARBA00023163"/>
    </source>
</evidence>
<evidence type="ECO:0000256" key="4">
    <source>
        <dbReference type="PROSITE-ProRule" id="PRU00335"/>
    </source>
</evidence>
<gene>
    <name evidence="6" type="ORF">P256_00349</name>
</gene>
<dbReference type="Proteomes" id="UP000023785">
    <property type="component" value="Unassembled WGS sequence"/>
</dbReference>
<dbReference type="HOGENOM" id="CLU_069356_27_1_6"/>
<dbReference type="InterPro" id="IPR001647">
    <property type="entry name" value="HTH_TetR"/>
</dbReference>
<keyword evidence="7" id="KW-1185">Reference proteome</keyword>
<dbReference type="GO" id="GO:0000976">
    <property type="term" value="F:transcription cis-regulatory region binding"/>
    <property type="evidence" value="ECO:0007669"/>
    <property type="project" value="TreeGrafter"/>
</dbReference>
<dbReference type="AlphaFoldDB" id="V2TSQ3"/>
<dbReference type="InterPro" id="IPR050109">
    <property type="entry name" value="HTH-type_TetR-like_transc_reg"/>
</dbReference>
<dbReference type="PATRIC" id="fig|1392540.3.peg.339"/>
<dbReference type="EMBL" id="AYER01000002">
    <property type="protein sequence ID" value="ESK40921.1"/>
    <property type="molecule type" value="Genomic_DNA"/>
</dbReference>
<name>V2TSQ3_9GAMM</name>
<dbReference type="PRINTS" id="PR00455">
    <property type="entry name" value="HTHTETR"/>
</dbReference>
<comment type="caution">
    <text evidence="6">The sequence shown here is derived from an EMBL/GenBank/DDBJ whole genome shotgun (WGS) entry which is preliminary data.</text>
</comment>
<dbReference type="SUPFAM" id="SSF46689">
    <property type="entry name" value="Homeodomain-like"/>
    <property type="match status" value="1"/>
</dbReference>
<keyword evidence="1" id="KW-0805">Transcription regulation</keyword>
<dbReference type="GO" id="GO:0003700">
    <property type="term" value="F:DNA-binding transcription factor activity"/>
    <property type="evidence" value="ECO:0007669"/>
    <property type="project" value="TreeGrafter"/>
</dbReference>
<proteinExistence type="predicted"/>
<feature type="DNA-binding region" description="H-T-H motif" evidence="4">
    <location>
        <begin position="42"/>
        <end position="61"/>
    </location>
</feature>
<dbReference type="Gene3D" id="1.10.357.10">
    <property type="entry name" value="Tetracycline Repressor, domain 2"/>
    <property type="match status" value="1"/>
</dbReference>
<dbReference type="SUPFAM" id="SSF48498">
    <property type="entry name" value="Tetracyclin repressor-like, C-terminal domain"/>
    <property type="match status" value="1"/>
</dbReference>
<dbReference type="OrthoDB" id="270177at2"/>
<feature type="domain" description="HTH tetR-type" evidence="5">
    <location>
        <begin position="19"/>
        <end position="79"/>
    </location>
</feature>
<sequence>MSDPKECYFNEQPHTKRGQERCTAFLETATDLFMEKGFDSVSLDDIVQHAGGSKASLYKFFGNKEGLFTAICDHRREIFLKEIYMNTDTEGLDIKAFLTTILKNFHRHLVKPNNSKFFRLMLERTKHDPELAAYLYARGPEKILNNICDYLKRATQQGLIICEQPMTSAQVFLGCLWNFKWKVIIGAPIHETSEELDQYVEYCINLFLKSHEYKESF</sequence>
<dbReference type="FunFam" id="1.10.10.60:FF:000141">
    <property type="entry name" value="TetR family transcriptional regulator"/>
    <property type="match status" value="1"/>
</dbReference>
<evidence type="ECO:0000313" key="6">
    <source>
        <dbReference type="EMBL" id="ESK40921.1"/>
    </source>
</evidence>
<protein>
    <recommendedName>
        <fullName evidence="5">HTH tetR-type domain-containing protein</fullName>
    </recommendedName>
</protein>
<dbReference type="RefSeq" id="WP_023271952.1">
    <property type="nucleotide sequence ID" value="NZ_KI530712.1"/>
</dbReference>
<accession>V2TSQ3</accession>
<dbReference type="STRING" id="1392540.P256_00349"/>
<dbReference type="Pfam" id="PF00440">
    <property type="entry name" value="TetR_N"/>
    <property type="match status" value="1"/>
</dbReference>
<keyword evidence="3" id="KW-0804">Transcription</keyword>
<evidence type="ECO:0000259" key="5">
    <source>
        <dbReference type="PROSITE" id="PS50977"/>
    </source>
</evidence>
<dbReference type="PANTHER" id="PTHR30055">
    <property type="entry name" value="HTH-TYPE TRANSCRIPTIONAL REGULATOR RUTR"/>
    <property type="match status" value="1"/>
</dbReference>
<keyword evidence="2 4" id="KW-0238">DNA-binding</keyword>
<dbReference type="PROSITE" id="PS50977">
    <property type="entry name" value="HTH_TETR_2"/>
    <property type="match status" value="1"/>
</dbReference>